<dbReference type="AlphaFoldDB" id="A0A210Q700"/>
<accession>A0A210Q700</accession>
<protein>
    <submittedName>
        <fullName evidence="2">Uncharacterized protein</fullName>
    </submittedName>
</protein>
<organism evidence="2 3">
    <name type="scientific">Mizuhopecten yessoensis</name>
    <name type="common">Japanese scallop</name>
    <name type="synonym">Patinopecten yessoensis</name>
    <dbReference type="NCBI Taxonomy" id="6573"/>
    <lineage>
        <taxon>Eukaryota</taxon>
        <taxon>Metazoa</taxon>
        <taxon>Spiralia</taxon>
        <taxon>Lophotrochozoa</taxon>
        <taxon>Mollusca</taxon>
        <taxon>Bivalvia</taxon>
        <taxon>Autobranchia</taxon>
        <taxon>Pteriomorphia</taxon>
        <taxon>Pectinida</taxon>
        <taxon>Pectinoidea</taxon>
        <taxon>Pectinidae</taxon>
        <taxon>Mizuhopecten</taxon>
    </lineage>
</organism>
<evidence type="ECO:0000313" key="3">
    <source>
        <dbReference type="Proteomes" id="UP000242188"/>
    </source>
</evidence>
<evidence type="ECO:0000313" key="2">
    <source>
        <dbReference type="EMBL" id="OWF44501.1"/>
    </source>
</evidence>
<proteinExistence type="predicted"/>
<sequence>MDNNNNNQILDVDGWPNDVYGFLRVTRSNGLNMWVTFLLEDKVELKDTNDKKRCGLPDIEKEERNVNDEKRVNEEEDGVNEEEEEEEEYYNPYIRLFADCEDWGYGDGMPAAWRQ</sequence>
<comment type="caution">
    <text evidence="2">The sequence shown here is derived from an EMBL/GenBank/DDBJ whole genome shotgun (WGS) entry which is preliminary data.</text>
</comment>
<name>A0A210Q700_MIZYE</name>
<feature type="compositionally biased region" description="Basic and acidic residues" evidence="1">
    <location>
        <begin position="60"/>
        <end position="73"/>
    </location>
</feature>
<feature type="region of interest" description="Disordered" evidence="1">
    <location>
        <begin position="60"/>
        <end position="87"/>
    </location>
</feature>
<evidence type="ECO:0000256" key="1">
    <source>
        <dbReference type="SAM" id="MobiDB-lite"/>
    </source>
</evidence>
<feature type="compositionally biased region" description="Acidic residues" evidence="1">
    <location>
        <begin position="74"/>
        <end position="87"/>
    </location>
</feature>
<keyword evidence="3" id="KW-1185">Reference proteome</keyword>
<dbReference type="EMBL" id="NEDP02004769">
    <property type="protein sequence ID" value="OWF44501.1"/>
    <property type="molecule type" value="Genomic_DNA"/>
</dbReference>
<gene>
    <name evidence="2" type="ORF">KP79_PYT05805</name>
</gene>
<dbReference type="Proteomes" id="UP000242188">
    <property type="component" value="Unassembled WGS sequence"/>
</dbReference>
<reference evidence="2 3" key="1">
    <citation type="journal article" date="2017" name="Nat. Ecol. Evol.">
        <title>Scallop genome provides insights into evolution of bilaterian karyotype and development.</title>
        <authorList>
            <person name="Wang S."/>
            <person name="Zhang J."/>
            <person name="Jiao W."/>
            <person name="Li J."/>
            <person name="Xun X."/>
            <person name="Sun Y."/>
            <person name="Guo X."/>
            <person name="Huan P."/>
            <person name="Dong B."/>
            <person name="Zhang L."/>
            <person name="Hu X."/>
            <person name="Sun X."/>
            <person name="Wang J."/>
            <person name="Zhao C."/>
            <person name="Wang Y."/>
            <person name="Wang D."/>
            <person name="Huang X."/>
            <person name="Wang R."/>
            <person name="Lv J."/>
            <person name="Li Y."/>
            <person name="Zhang Z."/>
            <person name="Liu B."/>
            <person name="Lu W."/>
            <person name="Hui Y."/>
            <person name="Liang J."/>
            <person name="Zhou Z."/>
            <person name="Hou R."/>
            <person name="Li X."/>
            <person name="Liu Y."/>
            <person name="Li H."/>
            <person name="Ning X."/>
            <person name="Lin Y."/>
            <person name="Zhao L."/>
            <person name="Xing Q."/>
            <person name="Dou J."/>
            <person name="Li Y."/>
            <person name="Mao J."/>
            <person name="Guo H."/>
            <person name="Dou H."/>
            <person name="Li T."/>
            <person name="Mu C."/>
            <person name="Jiang W."/>
            <person name="Fu Q."/>
            <person name="Fu X."/>
            <person name="Miao Y."/>
            <person name="Liu J."/>
            <person name="Yu Q."/>
            <person name="Li R."/>
            <person name="Liao H."/>
            <person name="Li X."/>
            <person name="Kong Y."/>
            <person name="Jiang Z."/>
            <person name="Chourrout D."/>
            <person name="Li R."/>
            <person name="Bao Z."/>
        </authorList>
    </citation>
    <scope>NUCLEOTIDE SEQUENCE [LARGE SCALE GENOMIC DNA]</scope>
    <source>
        <strain evidence="2 3">PY_sf001</strain>
    </source>
</reference>